<dbReference type="Gene3D" id="2.170.130.10">
    <property type="entry name" value="TonB-dependent receptor, plug domain"/>
    <property type="match status" value="1"/>
</dbReference>
<dbReference type="RefSeq" id="WP_260975085.1">
    <property type="nucleotide sequence ID" value="NZ_JAOANI010000012.1"/>
</dbReference>
<accession>A0A9X2WDN5</accession>
<dbReference type="InterPro" id="IPR000531">
    <property type="entry name" value="Beta-barrel_TonB"/>
</dbReference>
<reference evidence="12" key="2">
    <citation type="submission" date="2022-08" db="EMBL/GenBank/DDBJ databases">
        <authorList>
            <person name="Dong C."/>
        </authorList>
    </citation>
    <scope>NUCLEOTIDE SEQUENCE</scope>
    <source>
        <strain evidence="12">59MF3M-4</strain>
    </source>
</reference>
<sequence length="745" mass="84441">MIASEALLADEYDDFELDAPFVLDDDIPVVLTASRLKQPRAEVPASVTVIEAAQIAAWGVRTLPELMRFVPGMSMGHGDDENNASIAYHASNPNIMRRLQVLVDGRSVFKAGIASVVWDDIPVAMEDILRIEVTRGPNAATYGANSFLGVINIVTKHPGDTLGTRVRYRSGNNGVDDGFVSYSGERHQNSYRVTAQIRADDGFDGRNATGGDDEYRDSRRHGFVSAYFNRPVDSSTQLSLQASLKQGNTDIRRESYELDAPDQETRQGYLWTRVRKEFSTAHSSHLQAYWQTDSRKQRSSACLPTISLDPELFSLYQDNPQWSNSVLGITSLIGTTDGDNLVGGIAAGLVTPDQVEALLLANQGLALEITQEQLDSARNIYTRGFNGTDFSQLTDMVCGDTERDLREDRYDIEWQDTMQWSDTLRTVSGVSFRRDQVDSQTYFNGQVHNDTYRLFANAEWRMTSYLLLNAGGMYEVEDTNDNAFSPRVALNWLLAPQHSIRLVYSEAVRSPDLLEQEPEYSIRVSNLSDNYLNLDDGRIYVNQTADSRDLKHEKITSTELGYYGKFSDLNLELDVKVYQDKLTQLISDHIALNSLSVESDTKMNINGAEMQLQWQADSHNWFWLTAAYIDADVTLGDTSELTEKQRRSLSVVELRQTAKDNLVVSWHHQGDSWSLTASHFWLDAYNDTNRYRRYEINTRKTWSLGHYNPWAGFFLQHLIDDDSLAYADQRYSTRDLYYFQVGLDF</sequence>
<feature type="domain" description="TonB-dependent receptor-like beta-barrel" evidence="10">
    <location>
        <begin position="250"/>
        <end position="692"/>
    </location>
</feature>
<dbReference type="InterPro" id="IPR012910">
    <property type="entry name" value="Plug_dom"/>
</dbReference>
<dbReference type="Gene3D" id="2.40.170.20">
    <property type="entry name" value="TonB-dependent receptor, beta-barrel domain"/>
    <property type="match status" value="1"/>
</dbReference>
<dbReference type="AlphaFoldDB" id="A0A9X2WDN5"/>
<proteinExistence type="inferred from homology"/>
<gene>
    <name evidence="12" type="ORF">NYR02_03905</name>
</gene>
<evidence type="ECO:0000256" key="8">
    <source>
        <dbReference type="PROSITE-ProRule" id="PRU01360"/>
    </source>
</evidence>
<evidence type="ECO:0000256" key="2">
    <source>
        <dbReference type="ARBA" id="ARBA00022448"/>
    </source>
</evidence>
<dbReference type="PANTHER" id="PTHR30069">
    <property type="entry name" value="TONB-DEPENDENT OUTER MEMBRANE RECEPTOR"/>
    <property type="match status" value="1"/>
</dbReference>
<dbReference type="PANTHER" id="PTHR30069:SF27">
    <property type="entry name" value="BLL4766 PROTEIN"/>
    <property type="match status" value="1"/>
</dbReference>
<evidence type="ECO:0000259" key="11">
    <source>
        <dbReference type="Pfam" id="PF07715"/>
    </source>
</evidence>
<dbReference type="InterPro" id="IPR039426">
    <property type="entry name" value="TonB-dep_rcpt-like"/>
</dbReference>
<keyword evidence="13" id="KW-1185">Reference proteome</keyword>
<evidence type="ECO:0000256" key="6">
    <source>
        <dbReference type="ARBA" id="ARBA00023136"/>
    </source>
</evidence>
<dbReference type="Proteomes" id="UP001147830">
    <property type="component" value="Unassembled WGS sequence"/>
</dbReference>
<evidence type="ECO:0000256" key="9">
    <source>
        <dbReference type="RuleBase" id="RU003357"/>
    </source>
</evidence>
<evidence type="ECO:0000313" key="12">
    <source>
        <dbReference type="EMBL" id="MCT7358165.1"/>
    </source>
</evidence>
<evidence type="ECO:0000313" key="13">
    <source>
        <dbReference type="Proteomes" id="UP001147830"/>
    </source>
</evidence>
<organism evidence="12 13">
    <name type="scientific">Thalassolituus pacificus</name>
    <dbReference type="NCBI Taxonomy" id="2975440"/>
    <lineage>
        <taxon>Bacteria</taxon>
        <taxon>Pseudomonadati</taxon>
        <taxon>Pseudomonadota</taxon>
        <taxon>Gammaproteobacteria</taxon>
        <taxon>Oceanospirillales</taxon>
        <taxon>Oceanospirillaceae</taxon>
        <taxon>Thalassolituus</taxon>
    </lineage>
</organism>
<dbReference type="SUPFAM" id="SSF56935">
    <property type="entry name" value="Porins"/>
    <property type="match status" value="1"/>
</dbReference>
<dbReference type="GO" id="GO:0009279">
    <property type="term" value="C:cell outer membrane"/>
    <property type="evidence" value="ECO:0007669"/>
    <property type="project" value="UniProtKB-SubCell"/>
</dbReference>
<keyword evidence="12" id="KW-0675">Receptor</keyword>
<dbReference type="Pfam" id="PF00593">
    <property type="entry name" value="TonB_dep_Rec_b-barrel"/>
    <property type="match status" value="1"/>
</dbReference>
<evidence type="ECO:0000256" key="1">
    <source>
        <dbReference type="ARBA" id="ARBA00004571"/>
    </source>
</evidence>
<keyword evidence="3 8" id="KW-1134">Transmembrane beta strand</keyword>
<keyword evidence="5 9" id="KW-0798">TonB box</keyword>
<protein>
    <submittedName>
        <fullName evidence="12">TonB-dependent receptor</fullName>
    </submittedName>
</protein>
<dbReference type="GO" id="GO:0015344">
    <property type="term" value="F:siderophore uptake transmembrane transporter activity"/>
    <property type="evidence" value="ECO:0007669"/>
    <property type="project" value="TreeGrafter"/>
</dbReference>
<evidence type="ECO:0000256" key="7">
    <source>
        <dbReference type="ARBA" id="ARBA00023237"/>
    </source>
</evidence>
<keyword evidence="4 8" id="KW-0812">Transmembrane</keyword>
<dbReference type="InterPro" id="IPR036942">
    <property type="entry name" value="Beta-barrel_TonB_sf"/>
</dbReference>
<comment type="similarity">
    <text evidence="8 9">Belongs to the TonB-dependent receptor family.</text>
</comment>
<comment type="caution">
    <text evidence="12">The sequence shown here is derived from an EMBL/GenBank/DDBJ whole genome shotgun (WGS) entry which is preliminary data.</text>
</comment>
<dbReference type="EMBL" id="JAOANI010000012">
    <property type="protein sequence ID" value="MCT7358165.1"/>
    <property type="molecule type" value="Genomic_DNA"/>
</dbReference>
<feature type="domain" description="TonB-dependent receptor plug" evidence="11">
    <location>
        <begin position="41"/>
        <end position="150"/>
    </location>
</feature>
<reference evidence="12" key="1">
    <citation type="journal article" date="2022" name="Front. Microbiol.">
        <title>Genome-based taxonomic rearrangement of Oceanobacter-related bacteria including the description of Thalassolituus hydrocarbonoclasticus sp. nov. and Thalassolituus pacificus sp. nov. and emended description of the genus Thalassolituus.</title>
        <authorList>
            <person name="Dong C."/>
            <person name="Wei L."/>
            <person name="Wang J."/>
            <person name="Lai Q."/>
            <person name="Huang Z."/>
            <person name="Shao Z."/>
        </authorList>
    </citation>
    <scope>NUCLEOTIDE SEQUENCE</scope>
    <source>
        <strain evidence="12">59MF3M-4</strain>
    </source>
</reference>
<dbReference type="PROSITE" id="PS52016">
    <property type="entry name" value="TONB_DEPENDENT_REC_3"/>
    <property type="match status" value="1"/>
</dbReference>
<keyword evidence="2 8" id="KW-0813">Transport</keyword>
<keyword evidence="7 8" id="KW-0998">Cell outer membrane</keyword>
<keyword evidence="6 8" id="KW-0472">Membrane</keyword>
<dbReference type="GO" id="GO:0044718">
    <property type="term" value="P:siderophore transmembrane transport"/>
    <property type="evidence" value="ECO:0007669"/>
    <property type="project" value="TreeGrafter"/>
</dbReference>
<comment type="subcellular location">
    <subcellularLocation>
        <location evidence="1 8">Cell outer membrane</location>
        <topology evidence="1 8">Multi-pass membrane protein</topology>
    </subcellularLocation>
</comment>
<evidence type="ECO:0000256" key="4">
    <source>
        <dbReference type="ARBA" id="ARBA00022692"/>
    </source>
</evidence>
<evidence type="ECO:0000259" key="10">
    <source>
        <dbReference type="Pfam" id="PF00593"/>
    </source>
</evidence>
<name>A0A9X2WDN5_9GAMM</name>
<evidence type="ECO:0000256" key="3">
    <source>
        <dbReference type="ARBA" id="ARBA00022452"/>
    </source>
</evidence>
<evidence type="ECO:0000256" key="5">
    <source>
        <dbReference type="ARBA" id="ARBA00023077"/>
    </source>
</evidence>
<dbReference type="InterPro" id="IPR037066">
    <property type="entry name" value="Plug_dom_sf"/>
</dbReference>
<dbReference type="Pfam" id="PF07715">
    <property type="entry name" value="Plug"/>
    <property type="match status" value="1"/>
</dbReference>